<accession>A0A518I8V3</accession>
<dbReference type="Pfam" id="PF04134">
    <property type="entry name" value="DCC1-like"/>
    <property type="match status" value="1"/>
</dbReference>
<reference evidence="3 4" key="1">
    <citation type="submission" date="2019-03" db="EMBL/GenBank/DDBJ databases">
        <title>Deep-cultivation of Planctomycetes and their phenomic and genomic characterization uncovers novel biology.</title>
        <authorList>
            <person name="Wiegand S."/>
            <person name="Jogler M."/>
            <person name="Boedeker C."/>
            <person name="Pinto D."/>
            <person name="Vollmers J."/>
            <person name="Rivas-Marin E."/>
            <person name="Kohn T."/>
            <person name="Peeters S.H."/>
            <person name="Heuer A."/>
            <person name="Rast P."/>
            <person name="Oberbeckmann S."/>
            <person name="Bunk B."/>
            <person name="Jeske O."/>
            <person name="Meyerdierks A."/>
            <person name="Storesund J.E."/>
            <person name="Kallscheuer N."/>
            <person name="Luecker S."/>
            <person name="Lage O.M."/>
            <person name="Pohl T."/>
            <person name="Merkel B.J."/>
            <person name="Hornburger P."/>
            <person name="Mueller R.-W."/>
            <person name="Bruemmer F."/>
            <person name="Labrenz M."/>
            <person name="Spormann A.M."/>
            <person name="Op den Camp H."/>
            <person name="Overmann J."/>
            <person name="Amann R."/>
            <person name="Jetten M.S.M."/>
            <person name="Mascher T."/>
            <person name="Medema M.H."/>
            <person name="Devos D.P."/>
            <person name="Kaster A.-K."/>
            <person name="Ovreas L."/>
            <person name="Rohde M."/>
            <person name="Galperin M.Y."/>
            <person name="Jogler C."/>
        </authorList>
    </citation>
    <scope>NUCLEOTIDE SEQUENCE [LARGE SCALE GENOMIC DNA]</scope>
    <source>
        <strain evidence="3 4">Enr17</strain>
    </source>
</reference>
<dbReference type="KEGG" id="gfm:Enr17x_15130"/>
<dbReference type="EMBL" id="CP037452">
    <property type="protein sequence ID" value="QDV49494.1"/>
    <property type="molecule type" value="Genomic_DNA"/>
</dbReference>
<evidence type="ECO:0000313" key="4">
    <source>
        <dbReference type="Proteomes" id="UP000318313"/>
    </source>
</evidence>
<keyword evidence="2" id="KW-0472">Membrane</keyword>
<evidence type="ECO:0000256" key="1">
    <source>
        <dbReference type="SAM" id="MobiDB-lite"/>
    </source>
</evidence>
<dbReference type="GO" id="GO:0015035">
    <property type="term" value="F:protein-disulfide reductase activity"/>
    <property type="evidence" value="ECO:0007669"/>
    <property type="project" value="InterPro"/>
</dbReference>
<keyword evidence="2" id="KW-1133">Transmembrane helix</keyword>
<sequence length="171" mass="19495">MMKSTAVDQTVQESRNEVAPNSVTQIEAQEVNRESGAVVDQPVLFFDGVCGLCNSSVDFAIARDQKGRLLYSPLQGETAARLLSEQDIQNIDTVIFRTAEEGRIYRRSAAIVRVLWLLGFPWNICGWLLWLIPLPIRNFGYRMVAGSRYRLFGKHETCRMPTLEERTRFLP</sequence>
<gene>
    <name evidence="3" type="ORF">Enr17x_15130</name>
</gene>
<organism evidence="3 4">
    <name type="scientific">Gimesia fumaroli</name>
    <dbReference type="NCBI Taxonomy" id="2527976"/>
    <lineage>
        <taxon>Bacteria</taxon>
        <taxon>Pseudomonadati</taxon>
        <taxon>Planctomycetota</taxon>
        <taxon>Planctomycetia</taxon>
        <taxon>Planctomycetales</taxon>
        <taxon>Planctomycetaceae</taxon>
        <taxon>Gimesia</taxon>
    </lineage>
</organism>
<dbReference type="Proteomes" id="UP000318313">
    <property type="component" value="Chromosome"/>
</dbReference>
<evidence type="ECO:0000256" key="2">
    <source>
        <dbReference type="SAM" id="Phobius"/>
    </source>
</evidence>
<keyword evidence="4" id="KW-1185">Reference proteome</keyword>
<protein>
    <recommendedName>
        <fullName evidence="5">Thiol-disulfide oxidoreductase DCC</fullName>
    </recommendedName>
</protein>
<proteinExistence type="predicted"/>
<feature type="region of interest" description="Disordered" evidence="1">
    <location>
        <begin position="1"/>
        <end position="22"/>
    </location>
</feature>
<dbReference type="PANTHER" id="PTHR33639">
    <property type="entry name" value="THIOL-DISULFIDE OXIDOREDUCTASE DCC"/>
    <property type="match status" value="1"/>
</dbReference>
<evidence type="ECO:0000313" key="3">
    <source>
        <dbReference type="EMBL" id="QDV49494.1"/>
    </source>
</evidence>
<dbReference type="InterPro" id="IPR052927">
    <property type="entry name" value="DCC_oxidoreductase"/>
</dbReference>
<evidence type="ECO:0008006" key="5">
    <source>
        <dbReference type="Google" id="ProtNLM"/>
    </source>
</evidence>
<name>A0A518I8V3_9PLAN</name>
<dbReference type="RefSeq" id="WP_232100983.1">
    <property type="nucleotide sequence ID" value="NZ_CP037452.1"/>
</dbReference>
<dbReference type="AlphaFoldDB" id="A0A518I8V3"/>
<dbReference type="PANTHER" id="PTHR33639:SF2">
    <property type="entry name" value="DUF393 DOMAIN-CONTAINING PROTEIN"/>
    <property type="match status" value="1"/>
</dbReference>
<dbReference type="InterPro" id="IPR007263">
    <property type="entry name" value="DCC1-like"/>
</dbReference>
<feature type="transmembrane region" description="Helical" evidence="2">
    <location>
        <begin position="110"/>
        <end position="132"/>
    </location>
</feature>
<keyword evidence="2" id="KW-0812">Transmembrane</keyword>